<comment type="caution">
    <text evidence="2">The sequence shown here is derived from an EMBL/GenBank/DDBJ whole genome shotgun (WGS) entry which is preliminary data.</text>
</comment>
<dbReference type="InterPro" id="IPR036291">
    <property type="entry name" value="NAD(P)-bd_dom_sf"/>
</dbReference>
<dbReference type="Gene3D" id="3.40.50.720">
    <property type="entry name" value="NAD(P)-binding Rossmann-like Domain"/>
    <property type="match status" value="1"/>
</dbReference>
<evidence type="ECO:0000256" key="1">
    <source>
        <dbReference type="RuleBase" id="RU000363"/>
    </source>
</evidence>
<organism evidence="2 3">
    <name type="scientific">[Myrmecia] bisecta</name>
    <dbReference type="NCBI Taxonomy" id="41462"/>
    <lineage>
        <taxon>Eukaryota</taxon>
        <taxon>Viridiplantae</taxon>
        <taxon>Chlorophyta</taxon>
        <taxon>core chlorophytes</taxon>
        <taxon>Trebouxiophyceae</taxon>
        <taxon>Trebouxiales</taxon>
        <taxon>Trebouxiaceae</taxon>
        <taxon>Myrmecia</taxon>
    </lineage>
</organism>
<dbReference type="AlphaFoldDB" id="A0AAW1R5E5"/>
<dbReference type="SUPFAM" id="SSF51735">
    <property type="entry name" value="NAD(P)-binding Rossmann-fold domains"/>
    <property type="match status" value="1"/>
</dbReference>
<sequence>MVSDDSVTVWVVVGASKGIGAALVGQVLEDKGTVVFACARQPSLSKPLTQLKSKCEERLHLITLDVTDEKSAEAAAKAIQDASATIDVLVNNAAIFESMIIATRDQKPGQMLDLMKTNAVGAHLTTRAFLPLLERGSMKTVVNMSSLAGSTRTYADMIDPKVDVPHKAFSKVQGAYRATKAALNSLTVSWALDVTPDTGFKFIALHPGIVKTEASYALIGEHGLNLDDFEGVAELLTPAESASALVKVISNLQPEDSGKFLDYKGNELPF</sequence>
<reference evidence="2 3" key="1">
    <citation type="journal article" date="2024" name="Nat. Commun.">
        <title>Phylogenomics reveals the evolutionary origins of lichenization in chlorophyte algae.</title>
        <authorList>
            <person name="Puginier C."/>
            <person name="Libourel C."/>
            <person name="Otte J."/>
            <person name="Skaloud P."/>
            <person name="Haon M."/>
            <person name="Grisel S."/>
            <person name="Petersen M."/>
            <person name="Berrin J.G."/>
            <person name="Delaux P.M."/>
            <person name="Dal Grande F."/>
            <person name="Keller J."/>
        </authorList>
    </citation>
    <scope>NUCLEOTIDE SEQUENCE [LARGE SCALE GENOMIC DNA]</scope>
    <source>
        <strain evidence="2 3">SAG 2043</strain>
    </source>
</reference>
<evidence type="ECO:0000313" key="3">
    <source>
        <dbReference type="Proteomes" id="UP001489004"/>
    </source>
</evidence>
<gene>
    <name evidence="2" type="ORF">WJX72_002578</name>
</gene>
<dbReference type="GO" id="GO:0016616">
    <property type="term" value="F:oxidoreductase activity, acting on the CH-OH group of donors, NAD or NADP as acceptor"/>
    <property type="evidence" value="ECO:0007669"/>
    <property type="project" value="TreeGrafter"/>
</dbReference>
<dbReference type="InterPro" id="IPR052184">
    <property type="entry name" value="SDR_enzymes"/>
</dbReference>
<proteinExistence type="inferred from homology"/>
<comment type="similarity">
    <text evidence="1">Belongs to the short-chain dehydrogenases/reductases (SDR) family.</text>
</comment>
<dbReference type="Pfam" id="PF00106">
    <property type="entry name" value="adh_short"/>
    <property type="match status" value="1"/>
</dbReference>
<dbReference type="EMBL" id="JALJOR010000001">
    <property type="protein sequence ID" value="KAK9828882.1"/>
    <property type="molecule type" value="Genomic_DNA"/>
</dbReference>
<dbReference type="PANTHER" id="PTHR45458">
    <property type="entry name" value="SHORT-CHAIN DEHYDROGENASE/REDUCTASE SDR"/>
    <property type="match status" value="1"/>
</dbReference>
<dbReference type="InterPro" id="IPR002347">
    <property type="entry name" value="SDR_fam"/>
</dbReference>
<evidence type="ECO:0000313" key="2">
    <source>
        <dbReference type="EMBL" id="KAK9828882.1"/>
    </source>
</evidence>
<dbReference type="PRINTS" id="PR00080">
    <property type="entry name" value="SDRFAMILY"/>
</dbReference>
<dbReference type="PANTHER" id="PTHR45458:SF1">
    <property type="entry name" value="SHORT CHAIN DEHYDROGENASE"/>
    <property type="match status" value="1"/>
</dbReference>
<protein>
    <submittedName>
        <fullName evidence="2">Uncharacterized protein</fullName>
    </submittedName>
</protein>
<accession>A0AAW1R5E5</accession>
<dbReference type="PRINTS" id="PR00081">
    <property type="entry name" value="GDHRDH"/>
</dbReference>
<keyword evidence="3" id="KW-1185">Reference proteome</keyword>
<dbReference type="CDD" id="cd05325">
    <property type="entry name" value="carb_red_sniffer_like_SDR_c"/>
    <property type="match status" value="1"/>
</dbReference>
<name>A0AAW1R5E5_9CHLO</name>
<dbReference type="Proteomes" id="UP001489004">
    <property type="component" value="Unassembled WGS sequence"/>
</dbReference>